<dbReference type="EMBL" id="MHOK01000023">
    <property type="protein sequence ID" value="OGZ61425.1"/>
    <property type="molecule type" value="Genomic_DNA"/>
</dbReference>
<comment type="caution">
    <text evidence="2">The sequence shown here is derived from an EMBL/GenBank/DDBJ whole genome shotgun (WGS) entry which is preliminary data.</text>
</comment>
<dbReference type="Proteomes" id="UP000176770">
    <property type="component" value="Unassembled WGS sequence"/>
</dbReference>
<organism evidence="2 3">
    <name type="scientific">Candidatus Spechtbacteria bacterium RIFCSPLOWO2_12_FULL_38_22</name>
    <dbReference type="NCBI Taxonomy" id="1802165"/>
    <lineage>
        <taxon>Bacteria</taxon>
        <taxon>Candidatus Spechtiibacteriota</taxon>
    </lineage>
</organism>
<proteinExistence type="predicted"/>
<feature type="domain" description="DUF5680" evidence="1">
    <location>
        <begin position="51"/>
        <end position="155"/>
    </location>
</feature>
<dbReference type="Pfam" id="PF18931">
    <property type="entry name" value="DUF5680"/>
    <property type="match status" value="1"/>
</dbReference>
<protein>
    <recommendedName>
        <fullName evidence="1">DUF5680 domain-containing protein</fullName>
    </recommendedName>
</protein>
<sequence length="157" mass="18239">MGRRNQIMDLKNFLVKAKINTYASAGEGGEKVLEDGGREFVYKESKWVYRDKYFGFSPFVGQEVVWENNVITWGMNYYGCIISSNVDSKQLYHFLMQSLRLVSSERPFRGPDKFQKEEWVYVNESQGNTDNFDGIETIFLKNKKVYGLRYHGGVVGK</sequence>
<dbReference type="AlphaFoldDB" id="A0A1G2HG13"/>
<dbReference type="InterPro" id="IPR043735">
    <property type="entry name" value="DUF5680"/>
</dbReference>
<evidence type="ECO:0000313" key="3">
    <source>
        <dbReference type="Proteomes" id="UP000176770"/>
    </source>
</evidence>
<name>A0A1G2HG13_9BACT</name>
<evidence type="ECO:0000259" key="1">
    <source>
        <dbReference type="Pfam" id="PF18931"/>
    </source>
</evidence>
<accession>A0A1G2HG13</accession>
<dbReference type="STRING" id="1802165.A3F94_00530"/>
<reference evidence="2 3" key="1">
    <citation type="journal article" date="2016" name="Nat. Commun.">
        <title>Thousands of microbial genomes shed light on interconnected biogeochemical processes in an aquifer system.</title>
        <authorList>
            <person name="Anantharaman K."/>
            <person name="Brown C.T."/>
            <person name="Hug L.A."/>
            <person name="Sharon I."/>
            <person name="Castelle C.J."/>
            <person name="Probst A.J."/>
            <person name="Thomas B.C."/>
            <person name="Singh A."/>
            <person name="Wilkins M.J."/>
            <person name="Karaoz U."/>
            <person name="Brodie E.L."/>
            <person name="Williams K.H."/>
            <person name="Hubbard S.S."/>
            <person name="Banfield J.F."/>
        </authorList>
    </citation>
    <scope>NUCLEOTIDE SEQUENCE [LARGE SCALE GENOMIC DNA]</scope>
</reference>
<gene>
    <name evidence="2" type="ORF">A3F94_00530</name>
</gene>
<evidence type="ECO:0000313" key="2">
    <source>
        <dbReference type="EMBL" id="OGZ61425.1"/>
    </source>
</evidence>